<feature type="compositionally biased region" description="Polar residues" evidence="1">
    <location>
        <begin position="421"/>
        <end position="456"/>
    </location>
</feature>
<evidence type="ECO:0000313" key="3">
    <source>
        <dbReference type="Proteomes" id="UP001177140"/>
    </source>
</evidence>
<proteinExistence type="predicted"/>
<dbReference type="EMBL" id="JAJJMA010066043">
    <property type="protein sequence ID" value="MCL7027241.1"/>
    <property type="molecule type" value="Genomic_DNA"/>
</dbReference>
<protein>
    <submittedName>
        <fullName evidence="2">Uncharacterized protein</fullName>
    </submittedName>
</protein>
<sequence length="732" mass="81320">MVSKIINVNSLGRPALKFKSLRSIYESEDLKNMVYQKPKAEIPSGSTSRSDRLKTKKTMGECEEISLGEIKRRCRAKWRKFTVLKIHDRLKTKKKMGDSAEITEKTMGDCEDISLGEIKRRCKERRRKFTVRKIHDKDTNCSCSDIFSEESYPVGQHKEDDVLLEGSARNKHINSDVKISEYLNDVESLAVGQTSPTKAYSTSVCIVPEPIVEGLVELPQNRSQDYPSSPVLEFKNEGLSISHAAIVKVTDVELQQLGIYDSPSFLLLETKNDDLYIINSEIAKGATNVKLQQLSSQDSPSSPEWDSRNETISINDADVKGILDVALKPVGSHGSPFLARAELGAIEDHIFIPEKKFKFDNISTDPMSVSAKTQVLVESVNSVAETCRSGHKDCSDGCNCDMTSESGGKEDQIFITEDNFPTSQISSPCSSLATDSDSVGHRSPTSHPVRRSSSPATEEPVANVLNVVDGSSITSHDAINRFATMEVPEDHHGGKLEYYSKSLFSGRKAISPSSQEKLLQAMDAGVLHDKRKRSRIHILRSKTKYDTNILKNGKIVKNGFTQLVPKSILKTECASVATCADKAVAFTQRQMHDIEGLAMMLMKHLKSMKEVVEQSLQTDSCSSTQLKYNINKMRLTTENAAEAEKTTKKWISMMSKDCNRFCNILKMTDKKAAAAAASSSLCSYEVHKKRRKLKFADETGGILCQVKSLEDKLDNRESLLGLQNETTVTKTK</sequence>
<dbReference type="AlphaFoldDB" id="A0AA41RYU6"/>
<keyword evidence="3" id="KW-1185">Reference proteome</keyword>
<evidence type="ECO:0000313" key="2">
    <source>
        <dbReference type="EMBL" id="MCL7027241.1"/>
    </source>
</evidence>
<feature type="region of interest" description="Disordered" evidence="1">
    <location>
        <begin position="421"/>
        <end position="460"/>
    </location>
</feature>
<gene>
    <name evidence="2" type="ORF">MKW94_012238</name>
</gene>
<reference evidence="2" key="1">
    <citation type="submission" date="2022-03" db="EMBL/GenBank/DDBJ databases">
        <title>A functionally conserved STORR gene fusion in Papaver species that diverged 16.8 million years ago.</title>
        <authorList>
            <person name="Catania T."/>
        </authorList>
    </citation>
    <scope>NUCLEOTIDE SEQUENCE</scope>
    <source>
        <strain evidence="2">S-191538</strain>
    </source>
</reference>
<accession>A0AA41RYU6</accession>
<dbReference type="PANTHER" id="PTHR34461">
    <property type="entry name" value="EXPRESSED PROTEIN"/>
    <property type="match status" value="1"/>
</dbReference>
<evidence type="ECO:0000256" key="1">
    <source>
        <dbReference type="SAM" id="MobiDB-lite"/>
    </source>
</evidence>
<name>A0AA41RYU6_PAPNU</name>
<organism evidence="2 3">
    <name type="scientific">Papaver nudicaule</name>
    <name type="common">Iceland poppy</name>
    <dbReference type="NCBI Taxonomy" id="74823"/>
    <lineage>
        <taxon>Eukaryota</taxon>
        <taxon>Viridiplantae</taxon>
        <taxon>Streptophyta</taxon>
        <taxon>Embryophyta</taxon>
        <taxon>Tracheophyta</taxon>
        <taxon>Spermatophyta</taxon>
        <taxon>Magnoliopsida</taxon>
        <taxon>Ranunculales</taxon>
        <taxon>Papaveraceae</taxon>
        <taxon>Papaveroideae</taxon>
        <taxon>Papaver</taxon>
    </lineage>
</organism>
<comment type="caution">
    <text evidence="2">The sequence shown here is derived from an EMBL/GenBank/DDBJ whole genome shotgun (WGS) entry which is preliminary data.</text>
</comment>
<dbReference type="Proteomes" id="UP001177140">
    <property type="component" value="Unassembled WGS sequence"/>
</dbReference>
<dbReference type="PANTHER" id="PTHR34461:SF2">
    <property type="entry name" value="EXPRESSED PROTEIN"/>
    <property type="match status" value="1"/>
</dbReference>